<dbReference type="RefSeq" id="WP_053767120.1">
    <property type="nucleotide sequence ID" value="NZ_LHCI01000106.1"/>
</dbReference>
<dbReference type="Gene3D" id="3.30.300.20">
    <property type="match status" value="1"/>
</dbReference>
<dbReference type="Pfam" id="PF02566">
    <property type="entry name" value="OsmC"/>
    <property type="match status" value="1"/>
</dbReference>
<keyword evidence="1" id="KW-0575">Peroxidase</keyword>
<proteinExistence type="predicted"/>
<dbReference type="EC" id="1.11.1.15" evidence="1"/>
<dbReference type="PANTHER" id="PTHR42830">
    <property type="entry name" value="OSMOTICALLY INDUCIBLE FAMILY PROTEIN"/>
    <property type="match status" value="1"/>
</dbReference>
<dbReference type="GO" id="GO:0006979">
    <property type="term" value="P:response to oxidative stress"/>
    <property type="evidence" value="ECO:0007669"/>
    <property type="project" value="InterPro"/>
</dbReference>
<sequence length="142" mass="15319">MPVRKAEAVWEGGLRAGKGIMKLESQAFQGPYSFPSRFEEGEGTNPEELIAAAHAGCFSMALAAALEREGFPPRRVATEARVHLEMVEGRATITRIELLTEAEVPGISPEKFQEIAQAAKEGCPVSRALAGVKEISLEARLL</sequence>
<dbReference type="InterPro" id="IPR036102">
    <property type="entry name" value="OsmC/Ohrsf"/>
</dbReference>
<dbReference type="EMBL" id="LHCI01000106">
    <property type="protein sequence ID" value="KOX89243.1"/>
    <property type="molecule type" value="Genomic_DNA"/>
</dbReference>
<dbReference type="InterPro" id="IPR015946">
    <property type="entry name" value="KH_dom-like_a/b"/>
</dbReference>
<dbReference type="PATRIC" id="fig|271.14.peg.490"/>
<comment type="caution">
    <text evidence="1">The sequence shown here is derived from an EMBL/GenBank/DDBJ whole genome shotgun (WGS) entry which is preliminary data.</text>
</comment>
<dbReference type="PANTHER" id="PTHR42830:SF1">
    <property type="entry name" value="OSMOTICALLY INDUCIBLE FAMILY PROTEIN"/>
    <property type="match status" value="1"/>
</dbReference>
<gene>
    <name evidence="1" type="primary">osmC</name>
    <name evidence="1" type="ORF">BVI061214_00401</name>
</gene>
<dbReference type="InterPro" id="IPR003718">
    <property type="entry name" value="OsmC/Ohr_fam"/>
</dbReference>
<dbReference type="InterPro" id="IPR019904">
    <property type="entry name" value="Peroxiredoxin_OsmC"/>
</dbReference>
<evidence type="ECO:0000313" key="2">
    <source>
        <dbReference type="Proteomes" id="UP000037685"/>
    </source>
</evidence>
<dbReference type="Proteomes" id="UP000037685">
    <property type="component" value="Unassembled WGS sequence"/>
</dbReference>
<keyword evidence="1" id="KW-0560">Oxidoreductase</keyword>
<dbReference type="SUPFAM" id="SSF82784">
    <property type="entry name" value="OsmC-like"/>
    <property type="match status" value="1"/>
</dbReference>
<dbReference type="GO" id="GO:0004601">
    <property type="term" value="F:peroxidase activity"/>
    <property type="evidence" value="ECO:0007669"/>
    <property type="project" value="UniProtKB-KW"/>
</dbReference>
<dbReference type="NCBIfam" id="TIGR03562">
    <property type="entry name" value="osmo_induc_OsmC"/>
    <property type="match status" value="1"/>
</dbReference>
<dbReference type="AlphaFoldDB" id="A0A0N0BL98"/>
<protein>
    <submittedName>
        <fullName evidence="1">Peroxiredoxin OsmC</fullName>
        <ecNumber evidence="1">1.11.1.15</ecNumber>
    </submittedName>
</protein>
<name>A0A0N0BL98_THEAQ</name>
<reference evidence="1 2" key="1">
    <citation type="submission" date="2015-07" db="EMBL/GenBank/DDBJ databases">
        <authorList>
            <person name="Noorani M."/>
        </authorList>
    </citation>
    <scope>NUCLEOTIDE SEQUENCE [LARGE SCALE GENOMIC DNA]</scope>
    <source>
        <strain evidence="2">ATCC 25104 / DSM 625 / JCM 10724 / NBRC 103206 / NCIMB 11243 / YT-1</strain>
    </source>
</reference>
<organism evidence="1 2">
    <name type="scientific">Thermus aquaticus</name>
    <dbReference type="NCBI Taxonomy" id="271"/>
    <lineage>
        <taxon>Bacteria</taxon>
        <taxon>Thermotogati</taxon>
        <taxon>Deinococcota</taxon>
        <taxon>Deinococci</taxon>
        <taxon>Thermales</taxon>
        <taxon>Thermaceae</taxon>
        <taxon>Thermus</taxon>
    </lineage>
</organism>
<accession>A0A0N0BL98</accession>
<dbReference type="InterPro" id="IPR052707">
    <property type="entry name" value="OsmC_Ohr_Peroxiredoxin"/>
</dbReference>
<evidence type="ECO:0000313" key="1">
    <source>
        <dbReference type="EMBL" id="KOX89243.1"/>
    </source>
</evidence>